<evidence type="ECO:0000259" key="4">
    <source>
        <dbReference type="SMART" id="SM00479"/>
    </source>
</evidence>
<keyword evidence="6" id="KW-1185">Reference proteome</keyword>
<dbReference type="GO" id="GO:0006259">
    <property type="term" value="P:DNA metabolic process"/>
    <property type="evidence" value="ECO:0007669"/>
    <property type="project" value="UniProtKB-ARBA"/>
</dbReference>
<dbReference type="AlphaFoldDB" id="A0A1H4FZR7"/>
<dbReference type="InterPro" id="IPR036397">
    <property type="entry name" value="RNaseH_sf"/>
</dbReference>
<dbReference type="GO" id="GO:0005829">
    <property type="term" value="C:cytosol"/>
    <property type="evidence" value="ECO:0007669"/>
    <property type="project" value="TreeGrafter"/>
</dbReference>
<keyword evidence="3" id="KW-0269">Exonuclease</keyword>
<sequence length="249" mass="27740">MLYLGPPKHKQRRLPGDPAVTDWSKHFASLAEQAQHPALQQYYQAGIPGGDTRMAEVPLLAMDFETTGFEPGRDGIVSIGTVPMSLQRIHSSQAKHWLVKPKFALTGQSVVVHGITHSTIEAAPDITDILPELLQQMAGKVVVVHFRGIERPFLHATLLDRLSEGIEFPVIDTMELEARLHRARSPSLLDKLLGREPVSIRLADSRRRYGLPDYRPHDAVTDALACAELLQAQIADRFSPDTPLSELWR</sequence>
<evidence type="ECO:0000256" key="1">
    <source>
        <dbReference type="ARBA" id="ARBA00022722"/>
    </source>
</evidence>
<protein>
    <submittedName>
        <fullName evidence="5">DNA polymerase-3 subunit epsilon</fullName>
    </submittedName>
</protein>
<feature type="domain" description="Exonuclease" evidence="4">
    <location>
        <begin position="58"/>
        <end position="239"/>
    </location>
</feature>
<dbReference type="Proteomes" id="UP000198773">
    <property type="component" value="Unassembled WGS sequence"/>
</dbReference>
<dbReference type="GO" id="GO:0008408">
    <property type="term" value="F:3'-5' exonuclease activity"/>
    <property type="evidence" value="ECO:0007669"/>
    <property type="project" value="TreeGrafter"/>
</dbReference>
<evidence type="ECO:0000256" key="2">
    <source>
        <dbReference type="ARBA" id="ARBA00022801"/>
    </source>
</evidence>
<dbReference type="STRING" id="152573.SAMN04488051_11514"/>
<dbReference type="EMBL" id="FNRM01000015">
    <property type="protein sequence ID" value="SEB02876.1"/>
    <property type="molecule type" value="Genomic_DNA"/>
</dbReference>
<gene>
    <name evidence="5" type="ORF">SAMN04488051_11514</name>
</gene>
<dbReference type="GO" id="GO:0003676">
    <property type="term" value="F:nucleic acid binding"/>
    <property type="evidence" value="ECO:0007669"/>
    <property type="project" value="InterPro"/>
</dbReference>
<dbReference type="PANTHER" id="PTHR30231:SF4">
    <property type="entry name" value="PROTEIN NEN2"/>
    <property type="match status" value="1"/>
</dbReference>
<evidence type="ECO:0000313" key="5">
    <source>
        <dbReference type="EMBL" id="SEB02876.1"/>
    </source>
</evidence>
<evidence type="ECO:0000313" key="6">
    <source>
        <dbReference type="Proteomes" id="UP000198773"/>
    </source>
</evidence>
<evidence type="ECO:0000256" key="3">
    <source>
        <dbReference type="ARBA" id="ARBA00022839"/>
    </source>
</evidence>
<keyword evidence="1" id="KW-0540">Nuclease</keyword>
<dbReference type="Gene3D" id="3.30.420.10">
    <property type="entry name" value="Ribonuclease H-like superfamily/Ribonuclease H"/>
    <property type="match status" value="1"/>
</dbReference>
<dbReference type="SMART" id="SM00479">
    <property type="entry name" value="EXOIII"/>
    <property type="match status" value="1"/>
</dbReference>
<name>A0A1H4FZR7_ALKAM</name>
<dbReference type="Pfam" id="PF00929">
    <property type="entry name" value="RNase_T"/>
    <property type="match status" value="1"/>
</dbReference>
<reference evidence="5 6" key="1">
    <citation type="submission" date="2016-10" db="EMBL/GenBank/DDBJ databases">
        <authorList>
            <person name="de Groot N.N."/>
        </authorList>
    </citation>
    <scope>NUCLEOTIDE SEQUENCE [LARGE SCALE GENOMIC DNA]</scope>
    <source>
        <strain evidence="5 6">CGMCC 1.3430</strain>
    </source>
</reference>
<dbReference type="InterPro" id="IPR012337">
    <property type="entry name" value="RNaseH-like_sf"/>
</dbReference>
<keyword evidence="2" id="KW-0378">Hydrolase</keyword>
<dbReference type="PANTHER" id="PTHR30231">
    <property type="entry name" value="DNA POLYMERASE III SUBUNIT EPSILON"/>
    <property type="match status" value="1"/>
</dbReference>
<dbReference type="OrthoDB" id="5497329at2"/>
<dbReference type="CDD" id="cd06127">
    <property type="entry name" value="DEDDh"/>
    <property type="match status" value="1"/>
</dbReference>
<organism evidence="5 6">
    <name type="scientific">Alkalimonas amylolytica</name>
    <dbReference type="NCBI Taxonomy" id="152573"/>
    <lineage>
        <taxon>Bacteria</taxon>
        <taxon>Pseudomonadati</taxon>
        <taxon>Pseudomonadota</taxon>
        <taxon>Gammaproteobacteria</taxon>
        <taxon>Alkalimonas</taxon>
    </lineage>
</organism>
<dbReference type="InterPro" id="IPR013520">
    <property type="entry name" value="Ribonucl_H"/>
</dbReference>
<dbReference type="SUPFAM" id="SSF53098">
    <property type="entry name" value="Ribonuclease H-like"/>
    <property type="match status" value="1"/>
</dbReference>
<dbReference type="NCBIfam" id="NF006602">
    <property type="entry name" value="PRK09146.1"/>
    <property type="match status" value="1"/>
</dbReference>
<accession>A0A1H4FZR7</accession>
<proteinExistence type="predicted"/>
<dbReference type="RefSeq" id="WP_091345379.1">
    <property type="nucleotide sequence ID" value="NZ_FNRM01000015.1"/>
</dbReference>